<organism evidence="2">
    <name type="scientific">uncultured Thermomicrobiales bacterium</name>
    <dbReference type="NCBI Taxonomy" id="1645740"/>
    <lineage>
        <taxon>Bacteria</taxon>
        <taxon>Pseudomonadati</taxon>
        <taxon>Thermomicrobiota</taxon>
        <taxon>Thermomicrobia</taxon>
        <taxon>Thermomicrobiales</taxon>
        <taxon>environmental samples</taxon>
    </lineage>
</organism>
<keyword evidence="1" id="KW-0732">Signal</keyword>
<evidence type="ECO:0000313" key="2">
    <source>
        <dbReference type="EMBL" id="CAA9541807.1"/>
    </source>
</evidence>
<feature type="signal peptide" evidence="1">
    <location>
        <begin position="1"/>
        <end position="27"/>
    </location>
</feature>
<name>A0A6J4U6C8_9BACT</name>
<proteinExistence type="predicted"/>
<evidence type="ECO:0000256" key="1">
    <source>
        <dbReference type="SAM" id="SignalP"/>
    </source>
</evidence>
<reference evidence="2" key="1">
    <citation type="submission" date="2020-02" db="EMBL/GenBank/DDBJ databases">
        <authorList>
            <person name="Meier V. D."/>
        </authorList>
    </citation>
    <scope>NUCLEOTIDE SEQUENCE</scope>
    <source>
        <strain evidence="2">AVDCRST_MAG73</strain>
    </source>
</reference>
<gene>
    <name evidence="2" type="ORF">AVDCRST_MAG73-2011</name>
</gene>
<protein>
    <submittedName>
        <fullName evidence="2">Uncharacterized protein</fullName>
    </submittedName>
</protein>
<dbReference type="EMBL" id="CADCWE010000127">
    <property type="protein sequence ID" value="CAA9541807.1"/>
    <property type="molecule type" value="Genomic_DNA"/>
</dbReference>
<dbReference type="AlphaFoldDB" id="A0A6J4U6C8"/>
<sequence length="304" mass="30897">MLRIASWFARTASAVVLVCLLSLVAQPGGVSAQGAGIIAVGYGAGGYLYQQVAPGGGAGFEQPGYDASSWATGAAAFGSPGVGPCGVNHNGSIKTTWAVNTDLLVRKAVSLNPGASNVVITGTVDNNATVSFNGVNLGTFFSGNCIQGAIFARVPDSLLAADGNNLLAIRGQDFGVASYLDVQVTYDDGPAYAVCPLHDATKAHKAGSTAPLKLQLCDGAGANLSDPSIVVNASGLYQADPTAATSLVPDAGNANPDQDFRYAADLGGYIYNLKTTGLGSGTWVVTFTVNGEADPSYFVTFDVR</sequence>
<feature type="chain" id="PRO_5026718089" evidence="1">
    <location>
        <begin position="28"/>
        <end position="304"/>
    </location>
</feature>
<accession>A0A6J4U6C8</accession>
<dbReference type="NCBIfam" id="NF038114">
    <property type="entry name" value="rightmost"/>
    <property type="match status" value="1"/>
</dbReference>